<dbReference type="EMBL" id="UYRV01000985">
    <property type="protein sequence ID" value="VDK46022.1"/>
    <property type="molecule type" value="Genomic_DNA"/>
</dbReference>
<feature type="chain" id="PRO_5018088613" description="non-specific serine/threonine protein kinase" evidence="6">
    <location>
        <begin position="18"/>
        <end position="324"/>
    </location>
</feature>
<evidence type="ECO:0000256" key="3">
    <source>
        <dbReference type="ARBA" id="ARBA00022527"/>
    </source>
</evidence>
<dbReference type="Proteomes" id="UP000271889">
    <property type="component" value="Unassembled WGS sequence"/>
</dbReference>
<keyword evidence="5" id="KW-0418">Kinase</keyword>
<sequence length="324" mass="36909">MMMWRLATMFKFELLCAAPWGENLLIGADGGLMLCEFDRSRQSKVYELISQRRFEQLAVLEAENLLITISGKKRRIRIYNLGWLMQKLLDAKGFARGAAIQKRWKNLDDLQGAQHFKSVCYEHQKYLVVGLEFDIIIYMWEPGPHSKFVPFKSFESLPQSPLIVDLTLENHVRLKVLYASVQGFHAIDLDSSTIYDIYTPFNKHVVPRCIAILPDSAGTQLLFCYDAYLSTGQVVSWGPVAIEIYSVNASNLDIALMYEKSFKFKFMCEFDDVVFYTVTEPDGSSCRLEGIKGIQSAAMLQSKSENGCIRVPQPSLQEYGVITM</sequence>
<protein>
    <recommendedName>
        <fullName evidence="2">non-specific serine/threonine protein kinase</fullName>
        <ecNumber evidence="2">2.7.11.1</ecNumber>
    </recommendedName>
</protein>
<dbReference type="GO" id="GO:0005829">
    <property type="term" value="C:cytosol"/>
    <property type="evidence" value="ECO:0007669"/>
    <property type="project" value="TreeGrafter"/>
</dbReference>
<dbReference type="AlphaFoldDB" id="A0A3P6Q8E9"/>
<comment type="similarity">
    <text evidence="1">Belongs to the protein kinase superfamily. STE Ser/Thr protein kinase family. STE20 subfamily.</text>
</comment>
<evidence type="ECO:0000256" key="4">
    <source>
        <dbReference type="ARBA" id="ARBA00022679"/>
    </source>
</evidence>
<evidence type="ECO:0000313" key="8">
    <source>
        <dbReference type="EMBL" id="VDK46022.1"/>
    </source>
</evidence>
<gene>
    <name evidence="8" type="ORF">CGOC_LOCUS648</name>
</gene>
<feature type="domain" description="CNH" evidence="7">
    <location>
        <begin position="11"/>
        <end position="307"/>
    </location>
</feature>
<dbReference type="PANTHER" id="PTHR47096">
    <property type="entry name" value="MISSHAPEN LIKE KINASE 1"/>
    <property type="match status" value="1"/>
</dbReference>
<evidence type="ECO:0000256" key="5">
    <source>
        <dbReference type="ARBA" id="ARBA00022777"/>
    </source>
</evidence>
<dbReference type="SMART" id="SM00036">
    <property type="entry name" value="CNH"/>
    <property type="match status" value="1"/>
</dbReference>
<dbReference type="EC" id="2.7.11.1" evidence="2"/>
<keyword evidence="6" id="KW-0732">Signal</keyword>
<dbReference type="InterPro" id="IPR051700">
    <property type="entry name" value="STE20_Ser-Thr_kinase"/>
</dbReference>
<dbReference type="PROSITE" id="PS50219">
    <property type="entry name" value="CNH"/>
    <property type="match status" value="1"/>
</dbReference>
<dbReference type="GO" id="GO:0004674">
    <property type="term" value="F:protein serine/threonine kinase activity"/>
    <property type="evidence" value="ECO:0007669"/>
    <property type="project" value="UniProtKB-KW"/>
</dbReference>
<reference evidence="8 9" key="1">
    <citation type="submission" date="2018-11" db="EMBL/GenBank/DDBJ databases">
        <authorList>
            <consortium name="Pathogen Informatics"/>
        </authorList>
    </citation>
    <scope>NUCLEOTIDE SEQUENCE [LARGE SCALE GENOMIC DNA]</scope>
</reference>
<evidence type="ECO:0000259" key="7">
    <source>
        <dbReference type="PROSITE" id="PS50219"/>
    </source>
</evidence>
<feature type="signal peptide" evidence="6">
    <location>
        <begin position="1"/>
        <end position="17"/>
    </location>
</feature>
<proteinExistence type="inferred from homology"/>
<dbReference type="InterPro" id="IPR001180">
    <property type="entry name" value="CNH_dom"/>
</dbReference>
<keyword evidence="3" id="KW-0723">Serine/threonine-protein kinase</keyword>
<organism evidence="8 9">
    <name type="scientific">Cylicostephanus goldi</name>
    <name type="common">Nematode worm</name>
    <dbReference type="NCBI Taxonomy" id="71465"/>
    <lineage>
        <taxon>Eukaryota</taxon>
        <taxon>Metazoa</taxon>
        <taxon>Ecdysozoa</taxon>
        <taxon>Nematoda</taxon>
        <taxon>Chromadorea</taxon>
        <taxon>Rhabditida</taxon>
        <taxon>Rhabditina</taxon>
        <taxon>Rhabditomorpha</taxon>
        <taxon>Strongyloidea</taxon>
        <taxon>Strongylidae</taxon>
        <taxon>Cylicostephanus</taxon>
    </lineage>
</organism>
<evidence type="ECO:0000256" key="6">
    <source>
        <dbReference type="SAM" id="SignalP"/>
    </source>
</evidence>
<keyword evidence="4" id="KW-0808">Transferase</keyword>
<evidence type="ECO:0000256" key="1">
    <source>
        <dbReference type="ARBA" id="ARBA00008874"/>
    </source>
</evidence>
<dbReference type="Pfam" id="PF00780">
    <property type="entry name" value="CNH"/>
    <property type="match status" value="1"/>
</dbReference>
<keyword evidence="9" id="KW-1185">Reference proteome</keyword>
<accession>A0A3P6Q8E9</accession>
<evidence type="ECO:0000313" key="9">
    <source>
        <dbReference type="Proteomes" id="UP000271889"/>
    </source>
</evidence>
<name>A0A3P6Q8E9_CYLGO</name>
<dbReference type="PANTHER" id="PTHR47096:SF1">
    <property type="entry name" value="MISSHAPEN LIKE KINASE 1"/>
    <property type="match status" value="1"/>
</dbReference>
<evidence type="ECO:0000256" key="2">
    <source>
        <dbReference type="ARBA" id="ARBA00012513"/>
    </source>
</evidence>
<dbReference type="OrthoDB" id="8957712at2759"/>